<name>A0A1D8NKW7_YARLL</name>
<reference evidence="13 15" key="2">
    <citation type="submission" date="2018-07" db="EMBL/GenBank/DDBJ databases">
        <title>Draft Genome Assemblies for Five Robust Yarrowia lipolytica Strains Exhibiting High Lipid Production and Pentose Sugar Utilization and Sugar Alcohol Secretion from Undetoxified Lignocellulosic Biomass Hydrolysates.</title>
        <authorList>
            <consortium name="DOE Joint Genome Institute"/>
            <person name="Walker C."/>
            <person name="Ryu S."/>
            <person name="Na H."/>
            <person name="Zane M."/>
            <person name="LaButti K."/>
            <person name="Lipzen A."/>
            <person name="Haridas S."/>
            <person name="Barry K."/>
            <person name="Grigoriev I.V."/>
            <person name="Quarterman J."/>
            <person name="Slininger P."/>
            <person name="Dien B."/>
            <person name="Trinh C.T."/>
        </authorList>
    </citation>
    <scope>NUCLEOTIDE SEQUENCE [LARGE SCALE GENOMIC DNA]</scope>
    <source>
        <strain evidence="13 15">YB392</strain>
    </source>
</reference>
<dbReference type="Proteomes" id="UP000182444">
    <property type="component" value="Chromosome 1E"/>
</dbReference>
<keyword evidence="10 11" id="KW-0066">ATP synthesis</keyword>
<protein>
    <recommendedName>
        <fullName evidence="11">ATP synthase F(0) complex subunit e, mitochondrial</fullName>
    </recommendedName>
</protein>
<dbReference type="EMBL" id="KZ859025">
    <property type="protein sequence ID" value="RDW24688.1"/>
    <property type="molecule type" value="Genomic_DNA"/>
</dbReference>
<evidence type="ECO:0000256" key="7">
    <source>
        <dbReference type="ARBA" id="ARBA00023065"/>
    </source>
</evidence>
<sequence>MSATLNVLRWSALGAGVVYGFVHNRTLYSQAEKKVADAKFKKQEKLIEQAKAEWARLHPAPVASTGVVTDISDDKFDIEAYLNHAFPEKA</sequence>
<keyword evidence="7 11" id="KW-0406">Ion transport</keyword>
<evidence type="ECO:0000313" key="15">
    <source>
        <dbReference type="Proteomes" id="UP000256601"/>
    </source>
</evidence>
<dbReference type="InterPro" id="IPR008386">
    <property type="entry name" value="ATP_synth_F0_esu_mt"/>
</dbReference>
<keyword evidence="9" id="KW-0472">Membrane</keyword>
<evidence type="ECO:0000256" key="10">
    <source>
        <dbReference type="ARBA" id="ARBA00023310"/>
    </source>
</evidence>
<dbReference type="Pfam" id="PF05680">
    <property type="entry name" value="ATP-synt_E"/>
    <property type="match status" value="1"/>
</dbReference>
<evidence type="ECO:0000256" key="2">
    <source>
        <dbReference type="ARBA" id="ARBA00007333"/>
    </source>
</evidence>
<dbReference type="GO" id="GO:0045259">
    <property type="term" value="C:proton-transporting ATP synthase complex"/>
    <property type="evidence" value="ECO:0007669"/>
    <property type="project" value="UniProtKB-UniRule"/>
</dbReference>
<dbReference type="GO" id="GO:0015078">
    <property type="term" value="F:proton transmembrane transporter activity"/>
    <property type="evidence" value="ECO:0007669"/>
    <property type="project" value="InterPro"/>
</dbReference>
<dbReference type="eggNOG" id="ENOG502SDS3">
    <property type="taxonomic scope" value="Eukaryota"/>
</dbReference>
<evidence type="ECO:0000256" key="11">
    <source>
        <dbReference type="RuleBase" id="RU367005"/>
    </source>
</evidence>
<dbReference type="AlphaFoldDB" id="A0A1D8NKW7"/>
<dbReference type="OrthoDB" id="2125027at2759"/>
<dbReference type="VEuPathDB" id="FungiDB:YALI0_E32164g"/>
<evidence type="ECO:0000256" key="5">
    <source>
        <dbReference type="ARBA" id="ARBA00022781"/>
    </source>
</evidence>
<keyword evidence="8 11" id="KW-0496">Mitochondrion</keyword>
<evidence type="ECO:0000256" key="8">
    <source>
        <dbReference type="ARBA" id="ARBA00023128"/>
    </source>
</evidence>
<evidence type="ECO:0000256" key="3">
    <source>
        <dbReference type="ARBA" id="ARBA00022448"/>
    </source>
</evidence>
<evidence type="ECO:0000256" key="6">
    <source>
        <dbReference type="ARBA" id="ARBA00022792"/>
    </source>
</evidence>
<evidence type="ECO:0000256" key="1">
    <source>
        <dbReference type="ARBA" id="ARBA00004273"/>
    </source>
</evidence>
<proteinExistence type="inferred from homology"/>
<dbReference type="RefSeq" id="XP_002143092.1">
    <property type="nucleotide sequence ID" value="XM_002143056.1"/>
</dbReference>
<evidence type="ECO:0000313" key="14">
    <source>
        <dbReference type="Proteomes" id="UP000182444"/>
    </source>
</evidence>
<reference evidence="12 14" key="1">
    <citation type="journal article" date="2016" name="PLoS ONE">
        <title>Sequence Assembly of Yarrowia lipolytica Strain W29/CLIB89 Shows Transposable Element Diversity.</title>
        <authorList>
            <person name="Magnan C."/>
            <person name="Yu J."/>
            <person name="Chang I."/>
            <person name="Jahn E."/>
            <person name="Kanomata Y."/>
            <person name="Wu J."/>
            <person name="Zeller M."/>
            <person name="Oakes M."/>
            <person name="Baldi P."/>
            <person name="Sandmeyer S."/>
        </authorList>
    </citation>
    <scope>NUCLEOTIDE SEQUENCE [LARGE SCALE GENOMIC DNA]</scope>
    <source>
        <strain evidence="12">CLIB89</strain>
        <strain evidence="14">CLIB89(W29)</strain>
    </source>
</reference>
<dbReference type="EMBL" id="CP017557">
    <property type="protein sequence ID" value="AOW06277.1"/>
    <property type="molecule type" value="Genomic_DNA"/>
</dbReference>
<dbReference type="OMA" id="FYGLYHQ"/>
<evidence type="ECO:0000256" key="4">
    <source>
        <dbReference type="ARBA" id="ARBA00022547"/>
    </source>
</evidence>
<comment type="subcellular location">
    <subcellularLocation>
        <location evidence="1 11">Mitochondrion inner membrane</location>
    </subcellularLocation>
</comment>
<dbReference type="GO" id="GO:0005743">
    <property type="term" value="C:mitochondrial inner membrane"/>
    <property type="evidence" value="ECO:0007669"/>
    <property type="project" value="UniProtKB-SubCell"/>
</dbReference>
<accession>A0A1D8NKW7</accession>
<keyword evidence="3 11" id="KW-0813">Transport</keyword>
<comment type="similarity">
    <text evidence="2 11">Belongs to the ATPase e subunit family.</text>
</comment>
<evidence type="ECO:0000256" key="9">
    <source>
        <dbReference type="ARBA" id="ARBA00023136"/>
    </source>
</evidence>
<dbReference type="SMR" id="A0A1D8NKW7"/>
<keyword evidence="5 11" id="KW-0375">Hydrogen ion transport</keyword>
<comment type="subunit">
    <text evidence="11">F-type ATPases have 2 components, CF(1) - the catalytic core - and CF(0) - the membrane proton channel. CF(1) and CF(0) have multiple subunits.</text>
</comment>
<keyword evidence="6 11" id="KW-0999">Mitochondrion inner membrane</keyword>
<gene>
    <name evidence="13" type="ORF">B0I71DRAFT_133893</name>
    <name evidence="12" type="ORF">YALI1_E38131g</name>
</gene>
<evidence type="ECO:0000313" key="12">
    <source>
        <dbReference type="EMBL" id="AOW06277.1"/>
    </source>
</evidence>
<evidence type="ECO:0000313" key="13">
    <source>
        <dbReference type="EMBL" id="RDW24688.1"/>
    </source>
</evidence>
<dbReference type="VEuPathDB" id="FungiDB:YALI1_E38131g"/>
<dbReference type="Proteomes" id="UP000256601">
    <property type="component" value="Unassembled WGS sequence"/>
</dbReference>
<organism evidence="12 14">
    <name type="scientific">Yarrowia lipolytica</name>
    <name type="common">Candida lipolytica</name>
    <dbReference type="NCBI Taxonomy" id="4952"/>
    <lineage>
        <taxon>Eukaryota</taxon>
        <taxon>Fungi</taxon>
        <taxon>Dikarya</taxon>
        <taxon>Ascomycota</taxon>
        <taxon>Saccharomycotina</taxon>
        <taxon>Dipodascomycetes</taxon>
        <taxon>Dipodascales</taxon>
        <taxon>Dipodascales incertae sedis</taxon>
        <taxon>Yarrowia</taxon>
    </lineage>
</organism>
<dbReference type="GeneID" id="7009589"/>
<dbReference type="GO" id="GO:0015986">
    <property type="term" value="P:proton motive force-driven ATP synthesis"/>
    <property type="evidence" value="ECO:0007669"/>
    <property type="project" value="InterPro"/>
</dbReference>
<dbReference type="KEGG" id="yli:7009589"/>
<keyword evidence="4 11" id="KW-0138">CF(0)</keyword>
<comment type="function">
    <text evidence="11">Subunit e, of the mitochondrial membrane ATP synthase complex (F(1)F(0) ATP synthase or Complex V) that produces ATP from ADP in the presence of a proton gradient across the membrane which is generated by electron transport complexes of the respiratory chain. ATP synthase complex consist of a soluble F(1) head domain - the catalytic core - and a membrane F(1) domain - the membrane proton channel. These two domains are linked by a central stalk rotating inside the F(1) region and a stationary peripheral stalk. During catalysis, ATP synthesis in the catalytic domain of F(1) is coupled via a rotary mechanism of the central stalk subunits to proton translocation. In vivo, can only synthesize ATP although its ATP hydrolase activity can be activated artificially in vitro. Part of the complex F(0) domain.</text>
</comment>